<dbReference type="NCBIfam" id="NF011202">
    <property type="entry name" value="PRK14608.1"/>
    <property type="match status" value="1"/>
</dbReference>
<keyword evidence="9" id="KW-0414">Isoprene biosynthesis</keyword>
<protein>
    <recommendedName>
        <fullName evidence="3 9">4-diphosphocytidyl-2-C-methyl-D-erythritol kinase</fullName>
        <shortName evidence="9">CMK</shortName>
        <ecNumber evidence="2 9">2.7.1.148</ecNumber>
    </recommendedName>
    <alternativeName>
        <fullName evidence="8 9">4-(cytidine-5'-diphospho)-2-C-methyl-D-erythritol kinase</fullName>
    </alternativeName>
</protein>
<keyword evidence="6 9" id="KW-0418">Kinase</keyword>
<comment type="pathway">
    <text evidence="9">Isoprenoid biosynthesis; isopentenyl diphosphate biosynthesis via DXP pathway; isopentenyl diphosphate from 1-deoxy-D-xylulose 5-phosphate: step 3/6.</text>
</comment>
<dbReference type="AlphaFoldDB" id="A0A445MUZ9"/>
<evidence type="ECO:0000256" key="1">
    <source>
        <dbReference type="ARBA" id="ARBA00009684"/>
    </source>
</evidence>
<feature type="binding site" evidence="9">
    <location>
        <begin position="99"/>
        <end position="109"/>
    </location>
    <ligand>
        <name>ATP</name>
        <dbReference type="ChEBI" id="CHEBI:30616"/>
    </ligand>
</feature>
<dbReference type="Pfam" id="PF00288">
    <property type="entry name" value="GHMP_kinases_N"/>
    <property type="match status" value="1"/>
</dbReference>
<keyword evidence="4 9" id="KW-0808">Transferase</keyword>
<dbReference type="InterPro" id="IPR036554">
    <property type="entry name" value="GHMP_kinase_C_sf"/>
</dbReference>
<comment type="function">
    <text evidence="9">Catalyzes the phosphorylation of the position 2 hydroxy group of 4-diphosphocytidyl-2C-methyl-D-erythritol.</text>
</comment>
<dbReference type="PANTHER" id="PTHR43527:SF2">
    <property type="entry name" value="4-DIPHOSPHOCYTIDYL-2-C-METHYL-D-ERYTHRITOL KINASE, CHLOROPLASTIC"/>
    <property type="match status" value="1"/>
</dbReference>
<feature type="domain" description="GHMP kinase C-terminal" evidence="11">
    <location>
        <begin position="211"/>
        <end position="272"/>
    </location>
</feature>
<evidence type="ECO:0000259" key="10">
    <source>
        <dbReference type="Pfam" id="PF00288"/>
    </source>
</evidence>
<dbReference type="InterPro" id="IPR013750">
    <property type="entry name" value="GHMP_kinase_C_dom"/>
</dbReference>
<evidence type="ECO:0000256" key="2">
    <source>
        <dbReference type="ARBA" id="ARBA00012052"/>
    </source>
</evidence>
<dbReference type="SUPFAM" id="SSF55060">
    <property type="entry name" value="GHMP Kinase, C-terminal domain"/>
    <property type="match status" value="1"/>
</dbReference>
<dbReference type="Gene3D" id="3.30.70.890">
    <property type="entry name" value="GHMP kinase, C-terminal domain"/>
    <property type="match status" value="1"/>
</dbReference>
<feature type="active site" evidence="9">
    <location>
        <position position="141"/>
    </location>
</feature>
<evidence type="ECO:0000256" key="4">
    <source>
        <dbReference type="ARBA" id="ARBA00022679"/>
    </source>
</evidence>
<keyword evidence="5 9" id="KW-0547">Nucleotide-binding</keyword>
<dbReference type="Pfam" id="PF08544">
    <property type="entry name" value="GHMP_kinases_C"/>
    <property type="match status" value="1"/>
</dbReference>
<dbReference type="EC" id="2.7.1.148" evidence="2 9"/>
<dbReference type="GO" id="GO:0016114">
    <property type="term" value="P:terpenoid biosynthetic process"/>
    <property type="evidence" value="ECO:0007669"/>
    <property type="project" value="UniProtKB-UniRule"/>
</dbReference>
<dbReference type="HAMAP" id="MF_00061">
    <property type="entry name" value="IspE"/>
    <property type="match status" value="1"/>
</dbReference>
<dbReference type="PIRSF" id="PIRSF010376">
    <property type="entry name" value="IspE"/>
    <property type="match status" value="1"/>
</dbReference>
<organism evidence="12">
    <name type="scientific">uncultured Desulfobacterium sp</name>
    <dbReference type="NCBI Taxonomy" id="201089"/>
    <lineage>
        <taxon>Bacteria</taxon>
        <taxon>Pseudomonadati</taxon>
        <taxon>Thermodesulfobacteriota</taxon>
        <taxon>Desulfobacteria</taxon>
        <taxon>Desulfobacterales</taxon>
        <taxon>Desulfobacteriaceae</taxon>
        <taxon>Desulfobacterium</taxon>
        <taxon>environmental samples</taxon>
    </lineage>
</organism>
<dbReference type="GO" id="GO:0019288">
    <property type="term" value="P:isopentenyl diphosphate biosynthetic process, methylerythritol 4-phosphate pathway"/>
    <property type="evidence" value="ECO:0007669"/>
    <property type="project" value="UniProtKB-UniRule"/>
</dbReference>
<keyword evidence="7 9" id="KW-0067">ATP-binding</keyword>
<evidence type="ECO:0000256" key="5">
    <source>
        <dbReference type="ARBA" id="ARBA00022741"/>
    </source>
</evidence>
<dbReference type="PANTHER" id="PTHR43527">
    <property type="entry name" value="4-DIPHOSPHOCYTIDYL-2-C-METHYL-D-ERYTHRITOL KINASE, CHLOROPLASTIC"/>
    <property type="match status" value="1"/>
</dbReference>
<dbReference type="GO" id="GO:0005524">
    <property type="term" value="F:ATP binding"/>
    <property type="evidence" value="ECO:0007669"/>
    <property type="project" value="UniProtKB-UniRule"/>
</dbReference>
<dbReference type="InterPro" id="IPR020568">
    <property type="entry name" value="Ribosomal_Su5_D2-typ_SF"/>
</dbReference>
<proteinExistence type="inferred from homology"/>
<name>A0A445MUZ9_9BACT</name>
<evidence type="ECO:0000313" key="12">
    <source>
        <dbReference type="EMBL" id="SPD73219.1"/>
    </source>
</evidence>
<evidence type="ECO:0000256" key="9">
    <source>
        <dbReference type="HAMAP-Rule" id="MF_00061"/>
    </source>
</evidence>
<evidence type="ECO:0000256" key="8">
    <source>
        <dbReference type="ARBA" id="ARBA00032554"/>
    </source>
</evidence>
<dbReference type="GO" id="GO:0050515">
    <property type="term" value="F:4-(cytidine 5'-diphospho)-2-C-methyl-D-erythritol kinase activity"/>
    <property type="evidence" value="ECO:0007669"/>
    <property type="project" value="UniProtKB-UniRule"/>
</dbReference>
<dbReference type="InterPro" id="IPR006204">
    <property type="entry name" value="GHMP_kinase_N_dom"/>
</dbReference>
<comment type="catalytic activity">
    <reaction evidence="9">
        <text>4-CDP-2-C-methyl-D-erythritol + ATP = 4-CDP-2-C-methyl-D-erythritol 2-phosphate + ADP + H(+)</text>
        <dbReference type="Rhea" id="RHEA:18437"/>
        <dbReference type="ChEBI" id="CHEBI:15378"/>
        <dbReference type="ChEBI" id="CHEBI:30616"/>
        <dbReference type="ChEBI" id="CHEBI:57823"/>
        <dbReference type="ChEBI" id="CHEBI:57919"/>
        <dbReference type="ChEBI" id="CHEBI:456216"/>
        <dbReference type="EC" id="2.7.1.148"/>
    </reaction>
</comment>
<dbReference type="NCBIfam" id="TIGR00154">
    <property type="entry name" value="ispE"/>
    <property type="match status" value="1"/>
</dbReference>
<accession>A0A445MUZ9</accession>
<feature type="active site" evidence="9">
    <location>
        <position position="15"/>
    </location>
</feature>
<gene>
    <name evidence="9 12" type="primary">ispE</name>
    <name evidence="12" type="ORF">PITCH_A1740028</name>
</gene>
<comment type="similarity">
    <text evidence="1 9">Belongs to the GHMP kinase family. IspE subfamily.</text>
</comment>
<feature type="domain" description="GHMP kinase N-terminal" evidence="10">
    <location>
        <begin position="71"/>
        <end position="147"/>
    </location>
</feature>
<dbReference type="InterPro" id="IPR004424">
    <property type="entry name" value="IspE"/>
</dbReference>
<evidence type="ECO:0000256" key="3">
    <source>
        <dbReference type="ARBA" id="ARBA00017473"/>
    </source>
</evidence>
<evidence type="ECO:0000259" key="11">
    <source>
        <dbReference type="Pfam" id="PF08544"/>
    </source>
</evidence>
<dbReference type="UniPathway" id="UPA00056">
    <property type="reaction ID" value="UER00094"/>
</dbReference>
<reference evidence="12" key="1">
    <citation type="submission" date="2018-01" db="EMBL/GenBank/DDBJ databases">
        <authorList>
            <person name="Regsiter A."/>
            <person name="William W."/>
        </authorList>
    </citation>
    <scope>NUCLEOTIDE SEQUENCE</scope>
    <source>
        <strain evidence="12">TRIP AH-1</strain>
    </source>
</reference>
<evidence type="ECO:0000256" key="7">
    <source>
        <dbReference type="ARBA" id="ARBA00022840"/>
    </source>
</evidence>
<dbReference type="SUPFAM" id="SSF54211">
    <property type="entry name" value="Ribosomal protein S5 domain 2-like"/>
    <property type="match status" value="1"/>
</dbReference>
<evidence type="ECO:0000256" key="6">
    <source>
        <dbReference type="ARBA" id="ARBA00022777"/>
    </source>
</evidence>
<dbReference type="InterPro" id="IPR014721">
    <property type="entry name" value="Ribsml_uS5_D2-typ_fold_subgr"/>
</dbReference>
<sequence>MASPLSSLKVQAPAKLNIRLKVTGRRPDGYHDLVSIMVPVSLYDIIELATVESPGIRLSCQASAVPEDQTNLVFRAAQAFFLRCGLQKGISIKLTKHIPVAAGLGGGSSDAAHTLLALNRMWSNPLTLDDLAEMALALGADVPFFLHNMPCIARGVGEILHPIANWPILWYVIVSPPISVSTSWVYQNLRLRLTTDEYAHIMYFLEKKTLDLGTLLENDLETVTVPHFPVIGSIKESLMNAGAEGALMSGSGPSVFGIFKTKDRALAAKRHLGPRNFGEVFVVETYCSEAVVSVT</sequence>
<dbReference type="EMBL" id="OJIN01000084">
    <property type="protein sequence ID" value="SPD73219.1"/>
    <property type="molecule type" value="Genomic_DNA"/>
</dbReference>
<dbReference type="Gene3D" id="3.30.230.10">
    <property type="match status" value="1"/>
</dbReference>